<dbReference type="InterPro" id="IPR037522">
    <property type="entry name" value="HD_GYP_dom"/>
</dbReference>
<reference evidence="3 4" key="1">
    <citation type="submission" date="2019-03" db="EMBL/GenBank/DDBJ databases">
        <title>Complete genome sequence of Ferrigenium kumadai strain An22, a microaerophilic iron-oxidizing bacterium isolated from a paddy field soil.</title>
        <authorList>
            <person name="Watanabe T."/>
            <person name="Asakawa S."/>
        </authorList>
    </citation>
    <scope>NUCLEOTIDE SEQUENCE [LARGE SCALE GENOMIC DNA]</scope>
    <source>
        <strain evidence="3 4">An22</strain>
    </source>
</reference>
<dbReference type="Pfam" id="PF17159">
    <property type="entry name" value="MASE3"/>
    <property type="match status" value="1"/>
</dbReference>
<dbReference type="Pfam" id="PF13487">
    <property type="entry name" value="HD_5"/>
    <property type="match status" value="1"/>
</dbReference>
<dbReference type="CDD" id="cd00077">
    <property type="entry name" value="HDc"/>
    <property type="match status" value="1"/>
</dbReference>
<dbReference type="Proteomes" id="UP001319121">
    <property type="component" value="Chromosome"/>
</dbReference>
<feature type="transmembrane region" description="Helical" evidence="1">
    <location>
        <begin position="51"/>
        <end position="68"/>
    </location>
</feature>
<dbReference type="EMBL" id="AP019536">
    <property type="protein sequence ID" value="BBI98605.1"/>
    <property type="molecule type" value="Genomic_DNA"/>
</dbReference>
<accession>A0AAN1SXB7</accession>
<feature type="transmembrane region" description="Helical" evidence="1">
    <location>
        <begin position="145"/>
        <end position="164"/>
    </location>
</feature>
<feature type="transmembrane region" description="Helical" evidence="1">
    <location>
        <begin position="184"/>
        <end position="202"/>
    </location>
</feature>
<dbReference type="RefSeq" id="WP_212786231.1">
    <property type="nucleotide sequence ID" value="NZ_AP019536.1"/>
</dbReference>
<dbReference type="InterPro" id="IPR029016">
    <property type="entry name" value="GAF-like_dom_sf"/>
</dbReference>
<dbReference type="InterPro" id="IPR003607">
    <property type="entry name" value="HD/PDEase_dom"/>
</dbReference>
<feature type="transmembrane region" description="Helical" evidence="1">
    <location>
        <begin position="239"/>
        <end position="260"/>
    </location>
</feature>
<dbReference type="AlphaFoldDB" id="A0AAN1SXB7"/>
<dbReference type="SUPFAM" id="SSF55781">
    <property type="entry name" value="GAF domain-like"/>
    <property type="match status" value="1"/>
</dbReference>
<keyword evidence="4" id="KW-1185">Reference proteome</keyword>
<dbReference type="SUPFAM" id="SSF109604">
    <property type="entry name" value="HD-domain/PDEase-like"/>
    <property type="match status" value="1"/>
</dbReference>
<evidence type="ECO:0000313" key="3">
    <source>
        <dbReference type="EMBL" id="BBI98605.1"/>
    </source>
</evidence>
<protein>
    <recommendedName>
        <fullName evidence="2">HD-GYP domain-containing protein</fullName>
    </recommendedName>
</protein>
<dbReference type="SMART" id="SM00065">
    <property type="entry name" value="GAF"/>
    <property type="match status" value="1"/>
</dbReference>
<dbReference type="InterPro" id="IPR033425">
    <property type="entry name" value="MASE3"/>
</dbReference>
<feature type="transmembrane region" description="Helical" evidence="1">
    <location>
        <begin position="115"/>
        <end position="133"/>
    </location>
</feature>
<evidence type="ECO:0000313" key="4">
    <source>
        <dbReference type="Proteomes" id="UP001319121"/>
    </source>
</evidence>
<feature type="domain" description="HD-GYP" evidence="2">
    <location>
        <begin position="468"/>
        <end position="660"/>
    </location>
</feature>
<dbReference type="SMART" id="SM00471">
    <property type="entry name" value="HDc"/>
    <property type="match status" value="1"/>
</dbReference>
<dbReference type="PANTHER" id="PTHR43155:SF2">
    <property type="entry name" value="CYCLIC DI-GMP PHOSPHODIESTERASE PA4108"/>
    <property type="match status" value="1"/>
</dbReference>
<name>A0AAN1SXB7_9PROT</name>
<dbReference type="PANTHER" id="PTHR43155">
    <property type="entry name" value="CYCLIC DI-GMP PHOSPHODIESTERASE PA4108-RELATED"/>
    <property type="match status" value="1"/>
</dbReference>
<dbReference type="Gene3D" id="1.10.3210.10">
    <property type="entry name" value="Hypothetical protein af1432"/>
    <property type="match status" value="1"/>
</dbReference>
<dbReference type="PROSITE" id="PS51832">
    <property type="entry name" value="HD_GYP"/>
    <property type="match status" value="1"/>
</dbReference>
<proteinExistence type="predicted"/>
<dbReference type="Gene3D" id="3.30.450.40">
    <property type="match status" value="1"/>
</dbReference>
<organism evidence="3 4">
    <name type="scientific">Ferrigenium kumadai</name>
    <dbReference type="NCBI Taxonomy" id="1682490"/>
    <lineage>
        <taxon>Bacteria</taxon>
        <taxon>Pseudomonadati</taxon>
        <taxon>Pseudomonadota</taxon>
        <taxon>Betaproteobacteria</taxon>
        <taxon>Nitrosomonadales</taxon>
        <taxon>Gallionellaceae</taxon>
        <taxon>Ferrigenium</taxon>
    </lineage>
</organism>
<feature type="transmembrane region" description="Helical" evidence="1">
    <location>
        <begin position="75"/>
        <end position="95"/>
    </location>
</feature>
<gene>
    <name evidence="3" type="ORF">FGKAn22_02980</name>
</gene>
<dbReference type="KEGG" id="fku:FGKAn22_02980"/>
<keyword evidence="1" id="KW-0472">Membrane</keyword>
<dbReference type="InterPro" id="IPR003018">
    <property type="entry name" value="GAF"/>
</dbReference>
<keyword evidence="1" id="KW-1133">Transmembrane helix</keyword>
<evidence type="ECO:0000259" key="2">
    <source>
        <dbReference type="PROSITE" id="PS51832"/>
    </source>
</evidence>
<dbReference type="GO" id="GO:0008081">
    <property type="term" value="F:phosphoric diester hydrolase activity"/>
    <property type="evidence" value="ECO:0007669"/>
    <property type="project" value="UniProtKB-ARBA"/>
</dbReference>
<keyword evidence="1" id="KW-0812">Transmembrane</keyword>
<sequence length="660" mass="72708">MSNPSGNSISLPVKWLLAILAALFLAVWLAPPQHAFEGISKYQSVHLPVETLSIVVSMLVFGVAWNAYSSERAANIIILACASLAVGLIDFAHMLSFAGMPDWVTPAGPEKAINFWLAARFLFAVALLAVALRPWTPLSRPNTRYGLMVAALGISALVYWIGLYHQDSLPRTFIAGQGLTPLKVGAEYFIVGILAIAALIFWRQAQRGESREAAGLFSAAVITTLSELSFTLYSDVTDVFNLLGHVYKIAAYILIYRTIFVGSVHEPFRRVVQAEASLRHANRALKTLSACNHTLVHSDSEAQLLQNMCRVIVEEGGYPLAWVGEAQQDEAKTVRPVAQFPADSDYLRTIHVSWSEEKAEGRGPTGTAIRTGQTQVIQDFAGDERMTPWRKPALTYGYRASIALPLQHDTTSLGALTIYADEANAFDSVEIALLEEMAMDIAFGIVNLRTRGELERQRLNRQHELELTRDSLHDTVQAIAATVEMRDPYTAGHQRRVADLAAGIAGEMELTHEQIYAIHLAGIVHDLGKISIPAEILSKPGQLSAIEYTLVKQHPQAGYDILKGIEFPWPLAQFVLQHHERMDGSGYPQGLKGDEILLEARILAVADVIEAMASHRPYRAGLGLQSAFEEVSTHRGTRYDPAVVDAALRLFREKNYQLKS</sequence>
<dbReference type="Pfam" id="PF13185">
    <property type="entry name" value="GAF_2"/>
    <property type="match status" value="1"/>
</dbReference>
<evidence type="ECO:0000256" key="1">
    <source>
        <dbReference type="SAM" id="Phobius"/>
    </source>
</evidence>